<reference evidence="1 2" key="1">
    <citation type="submission" date="2019-08" db="EMBL/GenBank/DDBJ databases">
        <authorList>
            <person name="Peeters C."/>
        </authorList>
    </citation>
    <scope>NUCLEOTIDE SEQUENCE [LARGE SCALE GENOMIC DNA]</scope>
    <source>
        <strain evidence="1 2">LMG 20602</strain>
    </source>
</reference>
<sequence length="29" mass="2922">MTDGLTVGVLAVAQVALHRIPLCFAATPG</sequence>
<organism evidence="1 2">
    <name type="scientific">Pandoraea capi</name>
    <dbReference type="NCBI Taxonomy" id="2508286"/>
    <lineage>
        <taxon>Bacteria</taxon>
        <taxon>Pseudomonadati</taxon>
        <taxon>Pseudomonadota</taxon>
        <taxon>Betaproteobacteria</taxon>
        <taxon>Burkholderiales</taxon>
        <taxon>Burkholderiaceae</taxon>
        <taxon>Pandoraea</taxon>
    </lineage>
</organism>
<keyword evidence="2" id="KW-1185">Reference proteome</keyword>
<evidence type="ECO:0000313" key="2">
    <source>
        <dbReference type="Proteomes" id="UP000366065"/>
    </source>
</evidence>
<accession>A0ABY6VLV0</accession>
<proteinExistence type="predicted"/>
<evidence type="ECO:0000313" key="1">
    <source>
        <dbReference type="EMBL" id="VVD63145.1"/>
    </source>
</evidence>
<name>A0ABY6VLV0_9BURK</name>
<dbReference type="Proteomes" id="UP000366065">
    <property type="component" value="Unassembled WGS sequence"/>
</dbReference>
<gene>
    <name evidence="1" type="ORF">PCA20602_00214</name>
</gene>
<comment type="caution">
    <text evidence="1">The sequence shown here is derived from an EMBL/GenBank/DDBJ whole genome shotgun (WGS) entry which is preliminary data.</text>
</comment>
<dbReference type="EMBL" id="CABPRV010000001">
    <property type="protein sequence ID" value="VVD63145.1"/>
    <property type="molecule type" value="Genomic_DNA"/>
</dbReference>
<protein>
    <submittedName>
        <fullName evidence="1">Uncharacterized protein</fullName>
    </submittedName>
</protein>